<sequence length="66" mass="7612">MSKLNHAMQPHQTKSELTQAKLGFRSDRNEMFGREEKAVNSEQTEDPENVKNSRNIRLSINGPSWI</sequence>
<accession>A0A0C3K0U6</accession>
<proteinExistence type="predicted"/>
<feature type="region of interest" description="Disordered" evidence="1">
    <location>
        <begin position="1"/>
        <end position="66"/>
    </location>
</feature>
<name>A0A0C3K0U6_PISTI</name>
<protein>
    <submittedName>
        <fullName evidence="2">Uncharacterized protein</fullName>
    </submittedName>
</protein>
<organism evidence="2 3">
    <name type="scientific">Pisolithus tinctorius Marx 270</name>
    <dbReference type="NCBI Taxonomy" id="870435"/>
    <lineage>
        <taxon>Eukaryota</taxon>
        <taxon>Fungi</taxon>
        <taxon>Dikarya</taxon>
        <taxon>Basidiomycota</taxon>
        <taxon>Agaricomycotina</taxon>
        <taxon>Agaricomycetes</taxon>
        <taxon>Agaricomycetidae</taxon>
        <taxon>Boletales</taxon>
        <taxon>Sclerodermatineae</taxon>
        <taxon>Pisolithaceae</taxon>
        <taxon>Pisolithus</taxon>
    </lineage>
</organism>
<dbReference type="HOGENOM" id="CLU_2838236_0_0_1"/>
<reference evidence="2 3" key="1">
    <citation type="submission" date="2014-04" db="EMBL/GenBank/DDBJ databases">
        <authorList>
            <consortium name="DOE Joint Genome Institute"/>
            <person name="Kuo A."/>
            <person name="Kohler A."/>
            <person name="Costa M.D."/>
            <person name="Nagy L.G."/>
            <person name="Floudas D."/>
            <person name="Copeland A."/>
            <person name="Barry K.W."/>
            <person name="Cichocki N."/>
            <person name="Veneault-Fourrey C."/>
            <person name="LaButti K."/>
            <person name="Lindquist E.A."/>
            <person name="Lipzen A."/>
            <person name="Lundell T."/>
            <person name="Morin E."/>
            <person name="Murat C."/>
            <person name="Sun H."/>
            <person name="Tunlid A."/>
            <person name="Henrissat B."/>
            <person name="Grigoriev I.V."/>
            <person name="Hibbett D.S."/>
            <person name="Martin F."/>
            <person name="Nordberg H.P."/>
            <person name="Cantor M.N."/>
            <person name="Hua S.X."/>
        </authorList>
    </citation>
    <scope>NUCLEOTIDE SEQUENCE [LARGE SCALE GENOMIC DNA]</scope>
    <source>
        <strain evidence="2 3">Marx 270</strain>
    </source>
</reference>
<feature type="compositionally biased region" description="Polar residues" evidence="1">
    <location>
        <begin position="50"/>
        <end position="66"/>
    </location>
</feature>
<reference evidence="3" key="2">
    <citation type="submission" date="2015-01" db="EMBL/GenBank/DDBJ databases">
        <title>Evolutionary Origins and Diversification of the Mycorrhizal Mutualists.</title>
        <authorList>
            <consortium name="DOE Joint Genome Institute"/>
            <consortium name="Mycorrhizal Genomics Consortium"/>
            <person name="Kohler A."/>
            <person name="Kuo A."/>
            <person name="Nagy L.G."/>
            <person name="Floudas D."/>
            <person name="Copeland A."/>
            <person name="Barry K.W."/>
            <person name="Cichocki N."/>
            <person name="Veneault-Fourrey C."/>
            <person name="LaButti K."/>
            <person name="Lindquist E.A."/>
            <person name="Lipzen A."/>
            <person name="Lundell T."/>
            <person name="Morin E."/>
            <person name="Murat C."/>
            <person name="Riley R."/>
            <person name="Ohm R."/>
            <person name="Sun H."/>
            <person name="Tunlid A."/>
            <person name="Henrissat B."/>
            <person name="Grigoriev I.V."/>
            <person name="Hibbett D.S."/>
            <person name="Martin F."/>
        </authorList>
    </citation>
    <scope>NUCLEOTIDE SEQUENCE [LARGE SCALE GENOMIC DNA]</scope>
    <source>
        <strain evidence="3">Marx 270</strain>
    </source>
</reference>
<dbReference type="Proteomes" id="UP000054217">
    <property type="component" value="Unassembled WGS sequence"/>
</dbReference>
<evidence type="ECO:0000313" key="3">
    <source>
        <dbReference type="Proteomes" id="UP000054217"/>
    </source>
</evidence>
<dbReference type="EMBL" id="KN831977">
    <property type="protein sequence ID" value="KIO03217.1"/>
    <property type="molecule type" value="Genomic_DNA"/>
</dbReference>
<dbReference type="AlphaFoldDB" id="A0A0C3K0U6"/>
<feature type="compositionally biased region" description="Basic and acidic residues" evidence="1">
    <location>
        <begin position="24"/>
        <end position="39"/>
    </location>
</feature>
<gene>
    <name evidence="2" type="ORF">M404DRAFT_1001493</name>
</gene>
<dbReference type="InParanoid" id="A0A0C3K0U6"/>
<keyword evidence="3" id="KW-1185">Reference proteome</keyword>
<evidence type="ECO:0000256" key="1">
    <source>
        <dbReference type="SAM" id="MobiDB-lite"/>
    </source>
</evidence>
<feature type="non-terminal residue" evidence="2">
    <location>
        <position position="66"/>
    </location>
</feature>
<evidence type="ECO:0000313" key="2">
    <source>
        <dbReference type="EMBL" id="KIO03217.1"/>
    </source>
</evidence>